<dbReference type="OrthoDB" id="5835829at2759"/>
<dbReference type="GO" id="GO:0080043">
    <property type="term" value="F:quercetin 3-O-glucosyltransferase activity"/>
    <property type="evidence" value="ECO:0007669"/>
    <property type="project" value="TreeGrafter"/>
</dbReference>
<dbReference type="EC" id="2.4.1.-" evidence="4"/>
<evidence type="ECO:0000313" key="6">
    <source>
        <dbReference type="Proteomes" id="UP000325577"/>
    </source>
</evidence>
<gene>
    <name evidence="5" type="ORF">F0562_016500</name>
</gene>
<keyword evidence="6" id="KW-1185">Reference proteome</keyword>
<dbReference type="Proteomes" id="UP000325577">
    <property type="component" value="Linkage Group LG7"/>
</dbReference>
<organism evidence="5 6">
    <name type="scientific">Nyssa sinensis</name>
    <dbReference type="NCBI Taxonomy" id="561372"/>
    <lineage>
        <taxon>Eukaryota</taxon>
        <taxon>Viridiplantae</taxon>
        <taxon>Streptophyta</taxon>
        <taxon>Embryophyta</taxon>
        <taxon>Tracheophyta</taxon>
        <taxon>Spermatophyta</taxon>
        <taxon>Magnoliopsida</taxon>
        <taxon>eudicotyledons</taxon>
        <taxon>Gunneridae</taxon>
        <taxon>Pentapetalae</taxon>
        <taxon>asterids</taxon>
        <taxon>Cornales</taxon>
        <taxon>Nyssaceae</taxon>
        <taxon>Nyssa</taxon>
    </lineage>
</organism>
<evidence type="ECO:0000256" key="2">
    <source>
        <dbReference type="ARBA" id="ARBA00022679"/>
    </source>
</evidence>
<sequence length="431" mass="48903">MEAHPIYFQLIYTVWTKLRAGHIRKNGGQSPQASRYYDTIPSPRISTAHQHSAGDDLFAEARQSGLDIRYMTVSDGFPVEFDPNFNLDRIMETVLHVFPGLMDEIVGKIVGKSDPPVSCLITDTFHKFSSRIAEKYKLVNVSFWTEPALVFTLYYHLDLLRINGHVDSINGNRKDIIDYIPGIRTIEATDLMSHLRETDTSTLLAPVHFQGLLKKPFLQLGPFFLQPSPRALCQQAYGPSQTAPNGSTPSLVDLFCMFPLVAWQMLLKPTVVEIAHGLLLSRVNFVWVLRRDIVSLTESYSLPVGFEDDIKDRGLIVPWCSQIAVISHPSIGGFLTHCGWNSILESIWCTVPLLCFPLYSDQPTNRKLVVDDWRIGINLCDKKSVTREEVAEKINRLISEKSGDELRKEIKKLKRTLENAMATAWIIREEF</sequence>
<protein>
    <recommendedName>
        <fullName evidence="4">Glycosyltransferase</fullName>
        <ecNumber evidence="4">2.4.1.-</ecNumber>
    </recommendedName>
</protein>
<dbReference type="FunFam" id="3.40.50.2000:FF:000431">
    <property type="entry name" value="UDP-glycosyltransferase 90A1"/>
    <property type="match status" value="1"/>
</dbReference>
<dbReference type="EMBL" id="CM018050">
    <property type="protein sequence ID" value="KAA8518726.1"/>
    <property type="molecule type" value="Genomic_DNA"/>
</dbReference>
<dbReference type="PROSITE" id="PS00375">
    <property type="entry name" value="UDPGT"/>
    <property type="match status" value="1"/>
</dbReference>
<proteinExistence type="inferred from homology"/>
<dbReference type="Gene3D" id="3.40.50.2000">
    <property type="entry name" value="Glycogen Phosphorylase B"/>
    <property type="match status" value="2"/>
</dbReference>
<reference evidence="5 6" key="1">
    <citation type="submission" date="2019-09" db="EMBL/GenBank/DDBJ databases">
        <title>A chromosome-level genome assembly of the Chinese tupelo Nyssa sinensis.</title>
        <authorList>
            <person name="Yang X."/>
            <person name="Kang M."/>
            <person name="Yang Y."/>
            <person name="Xiong H."/>
            <person name="Wang M."/>
            <person name="Zhang Z."/>
            <person name="Wang Z."/>
            <person name="Wu H."/>
            <person name="Ma T."/>
            <person name="Liu J."/>
            <person name="Xi Z."/>
        </authorList>
    </citation>
    <scope>NUCLEOTIDE SEQUENCE [LARGE SCALE GENOMIC DNA]</scope>
    <source>
        <strain evidence="5">J267</strain>
        <tissue evidence="5">Leaf</tissue>
    </source>
</reference>
<dbReference type="SUPFAM" id="SSF53756">
    <property type="entry name" value="UDP-Glycosyltransferase/glycogen phosphorylase"/>
    <property type="match status" value="1"/>
</dbReference>
<dbReference type="Pfam" id="PF00201">
    <property type="entry name" value="UDPGT"/>
    <property type="match status" value="1"/>
</dbReference>
<dbReference type="AlphaFoldDB" id="A0A5J4ZM25"/>
<dbReference type="PANTHER" id="PTHR11926:SF774">
    <property type="entry name" value="UDP-GLYCOSYLTRANSFERASE 85A1-RELATED"/>
    <property type="match status" value="1"/>
</dbReference>
<dbReference type="CDD" id="cd03784">
    <property type="entry name" value="GT1_Gtf-like"/>
    <property type="match status" value="1"/>
</dbReference>
<evidence type="ECO:0000256" key="1">
    <source>
        <dbReference type="ARBA" id="ARBA00009995"/>
    </source>
</evidence>
<dbReference type="InterPro" id="IPR035595">
    <property type="entry name" value="UDP_glycos_trans_CS"/>
</dbReference>
<dbReference type="InterPro" id="IPR002213">
    <property type="entry name" value="UDP_glucos_trans"/>
</dbReference>
<accession>A0A5J4ZM25</accession>
<keyword evidence="3" id="KW-0328">Glycosyltransferase</keyword>
<comment type="similarity">
    <text evidence="1 3">Belongs to the UDP-glycosyltransferase family.</text>
</comment>
<evidence type="ECO:0000256" key="3">
    <source>
        <dbReference type="RuleBase" id="RU003718"/>
    </source>
</evidence>
<evidence type="ECO:0000313" key="5">
    <source>
        <dbReference type="EMBL" id="KAA8518726.1"/>
    </source>
</evidence>
<dbReference type="GO" id="GO:0080044">
    <property type="term" value="F:quercetin 7-O-glucosyltransferase activity"/>
    <property type="evidence" value="ECO:0007669"/>
    <property type="project" value="TreeGrafter"/>
</dbReference>
<keyword evidence="2 3" id="KW-0808">Transferase</keyword>
<dbReference type="PANTHER" id="PTHR11926">
    <property type="entry name" value="GLUCOSYL/GLUCURONOSYL TRANSFERASES"/>
    <property type="match status" value="1"/>
</dbReference>
<evidence type="ECO:0000256" key="4">
    <source>
        <dbReference type="RuleBase" id="RU362057"/>
    </source>
</evidence>
<name>A0A5J4ZM25_9ASTE</name>